<dbReference type="EMBL" id="KE162504">
    <property type="protein sequence ID" value="EPQ08699.1"/>
    <property type="molecule type" value="Genomic_DNA"/>
</dbReference>
<keyword evidence="2" id="KW-1185">Reference proteome</keyword>
<gene>
    <name evidence="1" type="ORF">D623_10023118</name>
</gene>
<dbReference type="AlphaFoldDB" id="S7MW08"/>
<organism evidence="1 2">
    <name type="scientific">Myotis brandtii</name>
    <name type="common">Brandt's bat</name>
    <dbReference type="NCBI Taxonomy" id="109478"/>
    <lineage>
        <taxon>Eukaryota</taxon>
        <taxon>Metazoa</taxon>
        <taxon>Chordata</taxon>
        <taxon>Craniata</taxon>
        <taxon>Vertebrata</taxon>
        <taxon>Euteleostomi</taxon>
        <taxon>Mammalia</taxon>
        <taxon>Eutheria</taxon>
        <taxon>Laurasiatheria</taxon>
        <taxon>Chiroptera</taxon>
        <taxon>Yangochiroptera</taxon>
        <taxon>Vespertilionidae</taxon>
        <taxon>Myotis</taxon>
    </lineage>
</organism>
<proteinExistence type="predicted"/>
<evidence type="ECO:0000313" key="1">
    <source>
        <dbReference type="EMBL" id="EPQ08699.1"/>
    </source>
</evidence>
<accession>S7MW08</accession>
<reference evidence="1 2" key="1">
    <citation type="journal article" date="2013" name="Nat. Commun.">
        <title>Genome analysis reveals insights into physiology and longevity of the Brandt's bat Myotis brandtii.</title>
        <authorList>
            <person name="Seim I."/>
            <person name="Fang X."/>
            <person name="Xiong Z."/>
            <person name="Lobanov A.V."/>
            <person name="Huang Z."/>
            <person name="Ma S."/>
            <person name="Feng Y."/>
            <person name="Turanov A.A."/>
            <person name="Zhu Y."/>
            <person name="Lenz T.L."/>
            <person name="Gerashchenko M.V."/>
            <person name="Fan D."/>
            <person name="Hee Yim S."/>
            <person name="Yao X."/>
            <person name="Jordan D."/>
            <person name="Xiong Y."/>
            <person name="Ma Y."/>
            <person name="Lyapunov A.N."/>
            <person name="Chen G."/>
            <person name="Kulakova O.I."/>
            <person name="Sun Y."/>
            <person name="Lee S.G."/>
            <person name="Bronson R.T."/>
            <person name="Moskalev A.A."/>
            <person name="Sunyaev S.R."/>
            <person name="Zhang G."/>
            <person name="Krogh A."/>
            <person name="Wang J."/>
            <person name="Gladyshev V.N."/>
        </authorList>
    </citation>
    <scope>NUCLEOTIDE SEQUENCE [LARGE SCALE GENOMIC DNA]</scope>
</reference>
<dbReference type="Proteomes" id="UP000052978">
    <property type="component" value="Unassembled WGS sequence"/>
</dbReference>
<evidence type="ECO:0000313" key="2">
    <source>
        <dbReference type="Proteomes" id="UP000052978"/>
    </source>
</evidence>
<protein>
    <submittedName>
        <fullName evidence="1">Uncharacterized protein</fullName>
    </submittedName>
</protein>
<name>S7MW08_MYOBR</name>
<sequence>MSNRSESEAQSVVGSVVFLAKTLDSPRLRSCAHADRDWVPAASLQTLRVCVSQVPAKGSTERPLPVPCPGKFELLRGASLPERTGPRT</sequence>